<reference evidence="2 3" key="1">
    <citation type="journal article" date="2021" name="Elife">
        <title>Chloroplast acquisition without the gene transfer in kleptoplastic sea slugs, Plakobranchus ocellatus.</title>
        <authorList>
            <person name="Maeda T."/>
            <person name="Takahashi S."/>
            <person name="Yoshida T."/>
            <person name="Shimamura S."/>
            <person name="Takaki Y."/>
            <person name="Nagai Y."/>
            <person name="Toyoda A."/>
            <person name="Suzuki Y."/>
            <person name="Arimoto A."/>
            <person name="Ishii H."/>
            <person name="Satoh N."/>
            <person name="Nishiyama T."/>
            <person name="Hasebe M."/>
            <person name="Maruyama T."/>
            <person name="Minagawa J."/>
            <person name="Obokata J."/>
            <person name="Shigenobu S."/>
        </authorList>
    </citation>
    <scope>NUCLEOTIDE SEQUENCE [LARGE SCALE GENOMIC DNA]</scope>
</reference>
<name>A0AAV4CR20_9GAST</name>
<accession>A0AAV4CR20</accession>
<comment type="caution">
    <text evidence="2">The sequence shown here is derived from an EMBL/GenBank/DDBJ whole genome shotgun (WGS) entry which is preliminary data.</text>
</comment>
<organism evidence="2 3">
    <name type="scientific">Plakobranchus ocellatus</name>
    <dbReference type="NCBI Taxonomy" id="259542"/>
    <lineage>
        <taxon>Eukaryota</taxon>
        <taxon>Metazoa</taxon>
        <taxon>Spiralia</taxon>
        <taxon>Lophotrochozoa</taxon>
        <taxon>Mollusca</taxon>
        <taxon>Gastropoda</taxon>
        <taxon>Heterobranchia</taxon>
        <taxon>Euthyneura</taxon>
        <taxon>Panpulmonata</taxon>
        <taxon>Sacoglossa</taxon>
        <taxon>Placobranchoidea</taxon>
        <taxon>Plakobranchidae</taxon>
        <taxon>Plakobranchus</taxon>
    </lineage>
</organism>
<evidence type="ECO:0000313" key="2">
    <source>
        <dbReference type="EMBL" id="GFO34304.1"/>
    </source>
</evidence>
<dbReference type="EMBL" id="BLXT01006881">
    <property type="protein sequence ID" value="GFO34304.1"/>
    <property type="molecule type" value="Genomic_DNA"/>
</dbReference>
<gene>
    <name evidence="2" type="ORF">PoB_006080900</name>
</gene>
<sequence>MMPSLVVVNRSYTSSCSKNFLVAGVDNVTFEADVSGNNSAFTFGITLSPEFNRLLSAGHRGTSKFVNSKFRGRDATPVWNRAERPQNPRESRGGERRDYSPRQDRPPSKSPQERREVTPPGRSREAEPD</sequence>
<feature type="compositionally biased region" description="Basic and acidic residues" evidence="1">
    <location>
        <begin position="81"/>
        <end position="129"/>
    </location>
</feature>
<dbReference type="Proteomes" id="UP000735302">
    <property type="component" value="Unassembled WGS sequence"/>
</dbReference>
<evidence type="ECO:0000313" key="3">
    <source>
        <dbReference type="Proteomes" id="UP000735302"/>
    </source>
</evidence>
<keyword evidence="3" id="KW-1185">Reference proteome</keyword>
<feature type="region of interest" description="Disordered" evidence="1">
    <location>
        <begin position="62"/>
        <end position="129"/>
    </location>
</feature>
<protein>
    <submittedName>
        <fullName evidence="2">Uncharacterized protein</fullName>
    </submittedName>
</protein>
<evidence type="ECO:0000256" key="1">
    <source>
        <dbReference type="SAM" id="MobiDB-lite"/>
    </source>
</evidence>
<proteinExistence type="predicted"/>
<dbReference type="AlphaFoldDB" id="A0AAV4CR20"/>